<keyword evidence="5" id="KW-1185">Reference proteome</keyword>
<evidence type="ECO:0000313" key="4">
    <source>
        <dbReference type="EMBL" id="ODN87374.1"/>
    </source>
</evidence>
<evidence type="ECO:0000259" key="3">
    <source>
        <dbReference type="Pfam" id="PF03061"/>
    </source>
</evidence>
<organism evidence="4 5">
    <name type="scientific">Cryptococcus wingfieldii CBS 7118</name>
    <dbReference type="NCBI Taxonomy" id="1295528"/>
    <lineage>
        <taxon>Eukaryota</taxon>
        <taxon>Fungi</taxon>
        <taxon>Dikarya</taxon>
        <taxon>Basidiomycota</taxon>
        <taxon>Agaricomycotina</taxon>
        <taxon>Tremellomycetes</taxon>
        <taxon>Tremellales</taxon>
        <taxon>Cryptococcaceae</taxon>
        <taxon>Cryptococcus</taxon>
    </lineage>
</organism>
<dbReference type="PANTHER" id="PTHR21660:SF1">
    <property type="entry name" value="ACYL-COENZYME A THIOESTERASE 13"/>
    <property type="match status" value="1"/>
</dbReference>
<gene>
    <name evidence="4" type="ORF">L198_06998</name>
</gene>
<dbReference type="GO" id="GO:0047617">
    <property type="term" value="F:fatty acyl-CoA hydrolase activity"/>
    <property type="evidence" value="ECO:0007669"/>
    <property type="project" value="InterPro"/>
</dbReference>
<dbReference type="OrthoDB" id="2831072at2759"/>
<feature type="domain" description="Thioesterase" evidence="3">
    <location>
        <begin position="68"/>
        <end position="148"/>
    </location>
</feature>
<dbReference type="GeneID" id="30196209"/>
<protein>
    <recommendedName>
        <fullName evidence="3">Thioesterase domain-containing protein</fullName>
    </recommendedName>
</protein>
<keyword evidence="2" id="KW-0378">Hydrolase</keyword>
<name>A0A1E3IFI0_9TREE</name>
<dbReference type="InterPro" id="IPR006683">
    <property type="entry name" value="Thioestr_dom"/>
</dbReference>
<dbReference type="InterPro" id="IPR039298">
    <property type="entry name" value="ACOT13"/>
</dbReference>
<evidence type="ECO:0000256" key="2">
    <source>
        <dbReference type="ARBA" id="ARBA00022801"/>
    </source>
</evidence>
<dbReference type="RefSeq" id="XP_019028934.1">
    <property type="nucleotide sequence ID" value="XM_019179016.1"/>
</dbReference>
<comment type="caution">
    <text evidence="4">The sequence shown here is derived from an EMBL/GenBank/DDBJ whole genome shotgun (WGS) entry which is preliminary data.</text>
</comment>
<dbReference type="CDD" id="cd03443">
    <property type="entry name" value="PaaI_thioesterase"/>
    <property type="match status" value="1"/>
</dbReference>
<dbReference type="Pfam" id="PF03061">
    <property type="entry name" value="4HBT"/>
    <property type="match status" value="1"/>
</dbReference>
<evidence type="ECO:0000256" key="1">
    <source>
        <dbReference type="ARBA" id="ARBA00008324"/>
    </source>
</evidence>
<dbReference type="AlphaFoldDB" id="A0A1E3IFI0"/>
<dbReference type="EMBL" id="AWGH01000028">
    <property type="protein sequence ID" value="ODN87374.1"/>
    <property type="molecule type" value="Genomic_DNA"/>
</dbReference>
<dbReference type="SUPFAM" id="SSF54637">
    <property type="entry name" value="Thioesterase/thiol ester dehydrase-isomerase"/>
    <property type="match status" value="1"/>
</dbReference>
<dbReference type="PANTHER" id="PTHR21660">
    <property type="entry name" value="THIOESTERASE SUPERFAMILY MEMBER-RELATED"/>
    <property type="match status" value="1"/>
</dbReference>
<reference evidence="4 5" key="1">
    <citation type="submission" date="2016-06" db="EMBL/GenBank/DDBJ databases">
        <title>Evolution of pathogenesis and genome organization in the Tremellales.</title>
        <authorList>
            <person name="Cuomo C."/>
            <person name="Litvintseva A."/>
            <person name="Heitman J."/>
            <person name="Chen Y."/>
            <person name="Sun S."/>
            <person name="Springer D."/>
            <person name="Dromer F."/>
            <person name="Young S."/>
            <person name="Zeng Q."/>
            <person name="Chapman S."/>
            <person name="Gujja S."/>
            <person name="Saif S."/>
            <person name="Birren B."/>
        </authorList>
    </citation>
    <scope>NUCLEOTIDE SEQUENCE [LARGE SCALE GENOMIC DNA]</scope>
    <source>
        <strain evidence="4 5">CBS 7118</strain>
    </source>
</reference>
<accession>A0A1E3IFI0</accession>
<proteinExistence type="inferred from homology"/>
<dbReference type="Gene3D" id="3.10.129.10">
    <property type="entry name" value="Hotdog Thioesterase"/>
    <property type="match status" value="1"/>
</dbReference>
<evidence type="ECO:0000313" key="5">
    <source>
        <dbReference type="Proteomes" id="UP000094819"/>
    </source>
</evidence>
<comment type="similarity">
    <text evidence="1">Belongs to the thioesterase PaaI family.</text>
</comment>
<sequence>MPAPTEEQQQTFQRISTHCGFAPSLAPAIRIVEMDDIPEQDEKGIRKVDGWSMSYEGVVTDEMTNLIGSIHGAAVVWLIDTLSSAAMIYLHTPTFWGPPMIGGVSLSIHTEYLSPAKLGSKFVVTVDIVKCSKSVASLRCEIRDMKTGRVVAIATHTKMWKPVPAAKAKL</sequence>
<dbReference type="InterPro" id="IPR029069">
    <property type="entry name" value="HotDog_dom_sf"/>
</dbReference>
<dbReference type="Proteomes" id="UP000094819">
    <property type="component" value="Unassembled WGS sequence"/>
</dbReference>